<dbReference type="Proteomes" id="UP000472270">
    <property type="component" value="Unassembled WGS sequence"/>
</dbReference>
<keyword evidence="2" id="KW-0813">Transport</keyword>
<keyword evidence="4 7" id="KW-1133">Transmembrane helix</keyword>
<evidence type="ECO:0000259" key="8">
    <source>
        <dbReference type="PROSITE" id="PS50850"/>
    </source>
</evidence>
<dbReference type="PRINTS" id="PR00171">
    <property type="entry name" value="SUGRTRNSPORT"/>
</dbReference>
<protein>
    <submittedName>
        <fullName evidence="9">Proton myo-inositol cotransporter-like</fullName>
    </submittedName>
</protein>
<gene>
    <name evidence="9" type="primary">LOC107723975</name>
</gene>
<dbReference type="PANTHER" id="PTHR48020">
    <property type="entry name" value="PROTON MYO-INOSITOL COTRANSPORTER"/>
    <property type="match status" value="1"/>
</dbReference>
<dbReference type="PROSITE" id="PS50850">
    <property type="entry name" value="MFS"/>
    <property type="match status" value="1"/>
</dbReference>
<dbReference type="GO" id="GO:0005366">
    <property type="term" value="F:myo-inositol:proton symporter activity"/>
    <property type="evidence" value="ECO:0007669"/>
    <property type="project" value="TreeGrafter"/>
</dbReference>
<dbReference type="InterPro" id="IPR036259">
    <property type="entry name" value="MFS_trans_sf"/>
</dbReference>
<feature type="transmembrane region" description="Helical" evidence="7">
    <location>
        <begin position="87"/>
        <end position="107"/>
    </location>
</feature>
<sequence length="560" mass="60423">MEELIGDGRVVEDERSLINTPSNVQANNQEHDSPTSTHQIRSVQHGSPCFIYTLAFFSALGGFLFGYDTGVVSGAMLLLKREMNLSSLWQELLVSITVGAAAVSSLAGGYLNGLYGRRICILLASFIFSAGGIILSVAHNKEVLLCGRLTVGLGIGIASMTVPVYIAEVSPSELRGQLVTINTLFITGGQFVASVVDGVFSYLPHDGWRYMLGLSVVPAALQFLGFLFLPESPRWLLQKGDTQNARLVLSRIRGGVNVDEEYESIRSSIEEEKIDAGEGPVLWRILTFAPTRRALIVGCGLQMFQQLSGINTRALSCTAVSLMVLAAGFLLSAQASPPVTFHPNDPSLHNSTCITYGLCESCMLNPDCGFCYGKNGTFVIESSCIPVDAASTEAAAAGRCSNGTQESLGVFWAYNYCPTSYSWIVLLGLILYLAFFAPGMGPMPWTVNSEIYPLWARSTGNACSAGVNWICNVLVSLTFLHVAQCLTYYGAFFLYSSLALLGFVFVVGCLPETKGLRLEEIEPLFGRQLCSCGAGGSQSVHYIRVNGGNYRSDEDVTDDE</sequence>
<keyword evidence="10" id="KW-1185">Reference proteome</keyword>
<accession>A0A673HRC1</accession>
<feature type="transmembrane region" description="Helical" evidence="7">
    <location>
        <begin position="488"/>
        <end position="510"/>
    </location>
</feature>
<name>A0A673HRC1_9TELE</name>
<evidence type="ECO:0000313" key="9">
    <source>
        <dbReference type="Ensembl" id="ENSSRHP00000028726.1"/>
    </source>
</evidence>
<feature type="transmembrane region" description="Helical" evidence="7">
    <location>
        <begin position="208"/>
        <end position="229"/>
    </location>
</feature>
<organism evidence="9 10">
    <name type="scientific">Sinocyclocheilus rhinocerous</name>
    <dbReference type="NCBI Taxonomy" id="307959"/>
    <lineage>
        <taxon>Eukaryota</taxon>
        <taxon>Metazoa</taxon>
        <taxon>Chordata</taxon>
        <taxon>Craniata</taxon>
        <taxon>Vertebrata</taxon>
        <taxon>Euteleostomi</taxon>
        <taxon>Actinopterygii</taxon>
        <taxon>Neopterygii</taxon>
        <taxon>Teleostei</taxon>
        <taxon>Ostariophysi</taxon>
        <taxon>Cypriniformes</taxon>
        <taxon>Cyprinidae</taxon>
        <taxon>Cyprininae</taxon>
        <taxon>Sinocyclocheilus</taxon>
    </lineage>
</organism>
<evidence type="ECO:0000256" key="1">
    <source>
        <dbReference type="ARBA" id="ARBA00004141"/>
    </source>
</evidence>
<dbReference type="CDD" id="cd17360">
    <property type="entry name" value="MFS_HMIT_like"/>
    <property type="match status" value="1"/>
</dbReference>
<evidence type="ECO:0000256" key="4">
    <source>
        <dbReference type="ARBA" id="ARBA00022989"/>
    </source>
</evidence>
<keyword evidence="3 7" id="KW-0812">Transmembrane</keyword>
<feature type="transmembrane region" description="Helical" evidence="7">
    <location>
        <begin position="421"/>
        <end position="441"/>
    </location>
</feature>
<evidence type="ECO:0000256" key="7">
    <source>
        <dbReference type="SAM" id="Phobius"/>
    </source>
</evidence>
<evidence type="ECO:0000256" key="5">
    <source>
        <dbReference type="ARBA" id="ARBA00023136"/>
    </source>
</evidence>
<evidence type="ECO:0000256" key="6">
    <source>
        <dbReference type="SAM" id="MobiDB-lite"/>
    </source>
</evidence>
<feature type="transmembrane region" description="Helical" evidence="7">
    <location>
        <begin position="149"/>
        <end position="167"/>
    </location>
</feature>
<dbReference type="InterPro" id="IPR050814">
    <property type="entry name" value="Myo-inositol_Transporter"/>
</dbReference>
<dbReference type="Gene3D" id="1.20.1250.20">
    <property type="entry name" value="MFS general substrate transporter like domains"/>
    <property type="match status" value="2"/>
</dbReference>
<dbReference type="GO" id="GO:0016324">
    <property type="term" value="C:apical plasma membrane"/>
    <property type="evidence" value="ECO:0007669"/>
    <property type="project" value="TreeGrafter"/>
</dbReference>
<dbReference type="InterPro" id="IPR003663">
    <property type="entry name" value="Sugar/inositol_transpt"/>
</dbReference>
<evidence type="ECO:0000313" key="10">
    <source>
        <dbReference type="Proteomes" id="UP000472270"/>
    </source>
</evidence>
<dbReference type="Ensembl" id="ENSSRHT00000029581.1">
    <property type="protein sequence ID" value="ENSSRHP00000028726.1"/>
    <property type="gene ID" value="ENSSRHG00000014915.1"/>
</dbReference>
<feature type="region of interest" description="Disordered" evidence="6">
    <location>
        <begin position="17"/>
        <end position="40"/>
    </location>
</feature>
<dbReference type="FunFam" id="1.20.1250.20:FF:000105">
    <property type="entry name" value="proton myo-inositol cotransporter isoform X1"/>
    <property type="match status" value="1"/>
</dbReference>
<dbReference type="SUPFAM" id="SSF103473">
    <property type="entry name" value="MFS general substrate transporter"/>
    <property type="match status" value="2"/>
</dbReference>
<evidence type="ECO:0000256" key="3">
    <source>
        <dbReference type="ARBA" id="ARBA00022692"/>
    </source>
</evidence>
<dbReference type="InterPro" id="IPR020846">
    <property type="entry name" value="MFS_dom"/>
</dbReference>
<feature type="domain" description="Major facilitator superfamily (MFS) profile" evidence="8">
    <location>
        <begin position="54"/>
        <end position="514"/>
    </location>
</feature>
<feature type="transmembrane region" description="Helical" evidence="7">
    <location>
        <begin position="119"/>
        <end position="137"/>
    </location>
</feature>
<feature type="transmembrane region" description="Helical" evidence="7">
    <location>
        <begin position="49"/>
        <end position="67"/>
    </location>
</feature>
<dbReference type="Pfam" id="PF00083">
    <property type="entry name" value="Sugar_tr"/>
    <property type="match status" value="2"/>
</dbReference>
<keyword evidence="5 7" id="KW-0472">Membrane</keyword>
<proteinExistence type="predicted"/>
<dbReference type="PANTHER" id="PTHR48020:SF12">
    <property type="entry name" value="PROTON MYO-INOSITOL COTRANSPORTER"/>
    <property type="match status" value="1"/>
</dbReference>
<feature type="transmembrane region" description="Helical" evidence="7">
    <location>
        <begin position="179"/>
        <end position="202"/>
    </location>
</feature>
<reference evidence="9" key="1">
    <citation type="submission" date="2025-08" db="UniProtKB">
        <authorList>
            <consortium name="Ensembl"/>
        </authorList>
    </citation>
    <scope>IDENTIFICATION</scope>
</reference>
<evidence type="ECO:0000256" key="2">
    <source>
        <dbReference type="ARBA" id="ARBA00022448"/>
    </source>
</evidence>
<reference evidence="9" key="2">
    <citation type="submission" date="2025-09" db="UniProtKB">
        <authorList>
            <consortium name="Ensembl"/>
        </authorList>
    </citation>
    <scope>IDENTIFICATION</scope>
</reference>
<comment type="subcellular location">
    <subcellularLocation>
        <location evidence="1">Membrane</location>
        <topology evidence="1">Multi-pass membrane protein</topology>
    </subcellularLocation>
</comment>
<dbReference type="AlphaFoldDB" id="A0A673HRC1"/>
<dbReference type="InterPro" id="IPR005828">
    <property type="entry name" value="MFS_sugar_transport-like"/>
</dbReference>